<dbReference type="AlphaFoldDB" id="A0A409YNP4"/>
<reference evidence="2 3" key="1">
    <citation type="journal article" date="2018" name="Evol. Lett.">
        <title>Horizontal gene cluster transfer increased hallucinogenic mushroom diversity.</title>
        <authorList>
            <person name="Reynolds H.T."/>
            <person name="Vijayakumar V."/>
            <person name="Gluck-Thaler E."/>
            <person name="Korotkin H.B."/>
            <person name="Matheny P.B."/>
            <person name="Slot J.C."/>
        </authorList>
    </citation>
    <scope>NUCLEOTIDE SEQUENCE [LARGE SCALE GENOMIC DNA]</scope>
    <source>
        <strain evidence="2 3">2629</strain>
    </source>
</reference>
<evidence type="ECO:0000313" key="3">
    <source>
        <dbReference type="Proteomes" id="UP000284842"/>
    </source>
</evidence>
<organism evidence="2 3">
    <name type="scientific">Panaeolus cyanescens</name>
    <dbReference type="NCBI Taxonomy" id="181874"/>
    <lineage>
        <taxon>Eukaryota</taxon>
        <taxon>Fungi</taxon>
        <taxon>Dikarya</taxon>
        <taxon>Basidiomycota</taxon>
        <taxon>Agaricomycotina</taxon>
        <taxon>Agaricomycetes</taxon>
        <taxon>Agaricomycetidae</taxon>
        <taxon>Agaricales</taxon>
        <taxon>Agaricineae</taxon>
        <taxon>Galeropsidaceae</taxon>
        <taxon>Panaeolus</taxon>
    </lineage>
</organism>
<accession>A0A409YNP4</accession>
<dbReference type="EMBL" id="NHTK01000977">
    <property type="protein sequence ID" value="PPR04224.1"/>
    <property type="molecule type" value="Genomic_DNA"/>
</dbReference>
<feature type="chain" id="PRO_5019420519" evidence="1">
    <location>
        <begin position="22"/>
        <end position="120"/>
    </location>
</feature>
<dbReference type="InParanoid" id="A0A409YNP4"/>
<gene>
    <name evidence="2" type="ORF">CVT24_013306</name>
</gene>
<dbReference type="Proteomes" id="UP000284842">
    <property type="component" value="Unassembled WGS sequence"/>
</dbReference>
<keyword evidence="3" id="KW-1185">Reference proteome</keyword>
<name>A0A409YNP4_9AGAR</name>
<sequence length="120" mass="12631">MQFNLLSLFVATAAFTGVSQAYVVQLFSGTNCNGDTWERNVWDNTCAYERGFQSFRMTTHGGGLQQMTIYSRQACAGATTFQGCAAGVNSIPIGQCFNAVNGDGGSNALSSYSSGGPCPN</sequence>
<evidence type="ECO:0000313" key="2">
    <source>
        <dbReference type="EMBL" id="PPR04224.1"/>
    </source>
</evidence>
<protein>
    <submittedName>
        <fullName evidence="2">Uncharacterized protein</fullName>
    </submittedName>
</protein>
<evidence type="ECO:0000256" key="1">
    <source>
        <dbReference type="SAM" id="SignalP"/>
    </source>
</evidence>
<feature type="signal peptide" evidence="1">
    <location>
        <begin position="1"/>
        <end position="21"/>
    </location>
</feature>
<proteinExistence type="predicted"/>
<keyword evidence="1" id="KW-0732">Signal</keyword>
<comment type="caution">
    <text evidence="2">The sequence shown here is derived from an EMBL/GenBank/DDBJ whole genome shotgun (WGS) entry which is preliminary data.</text>
</comment>
<dbReference type="OrthoDB" id="2886876at2759"/>